<keyword evidence="7" id="KW-0472">Membrane</keyword>
<dbReference type="InterPro" id="IPR002938">
    <property type="entry name" value="FAD-bd"/>
</dbReference>
<dbReference type="GO" id="GO:0005741">
    <property type="term" value="C:mitochondrial outer membrane"/>
    <property type="evidence" value="ECO:0007669"/>
    <property type="project" value="TreeGrafter"/>
</dbReference>
<evidence type="ECO:0000256" key="2">
    <source>
        <dbReference type="ARBA" id="ARBA00022630"/>
    </source>
</evidence>
<dbReference type="GO" id="GO:0004502">
    <property type="term" value="F:kynurenine 3-monooxygenase activity"/>
    <property type="evidence" value="ECO:0007669"/>
    <property type="project" value="TreeGrafter"/>
</dbReference>
<reference evidence="11" key="2">
    <citation type="submission" date="2020-04" db="EMBL/GenBank/DDBJ databases">
        <authorList>
            <consortium name="NCBI Genome Project"/>
        </authorList>
    </citation>
    <scope>NUCLEOTIDE SEQUENCE</scope>
    <source>
        <strain evidence="11">CBS 781.70</strain>
    </source>
</reference>
<keyword evidence="4" id="KW-0521">NADP</keyword>
<evidence type="ECO:0000313" key="9">
    <source>
        <dbReference type="EMBL" id="KAF1817323.1"/>
    </source>
</evidence>
<dbReference type="GeneID" id="54419048"/>
<dbReference type="EMBL" id="ML975149">
    <property type="protein sequence ID" value="KAF1817323.1"/>
    <property type="molecule type" value="Genomic_DNA"/>
</dbReference>
<proteinExistence type="predicted"/>
<dbReference type="Gene3D" id="3.50.50.60">
    <property type="entry name" value="FAD/NAD(P)-binding domain"/>
    <property type="match status" value="1"/>
</dbReference>
<evidence type="ECO:0000256" key="6">
    <source>
        <dbReference type="ARBA" id="ARBA00023033"/>
    </source>
</evidence>
<name>A0A6G1GGZ6_9PEZI</name>
<dbReference type="GO" id="GO:0071949">
    <property type="term" value="F:FAD binding"/>
    <property type="evidence" value="ECO:0007669"/>
    <property type="project" value="InterPro"/>
</dbReference>
<evidence type="ECO:0000256" key="5">
    <source>
        <dbReference type="ARBA" id="ARBA00023002"/>
    </source>
</evidence>
<comment type="cofactor">
    <cofactor evidence="1">
        <name>FAD</name>
        <dbReference type="ChEBI" id="CHEBI:57692"/>
    </cofactor>
</comment>
<keyword evidence="2" id="KW-0285">Flavoprotein</keyword>
<keyword evidence="7" id="KW-0812">Transmembrane</keyword>
<organism evidence="9">
    <name type="scientific">Eremomyces bilateralis CBS 781.70</name>
    <dbReference type="NCBI Taxonomy" id="1392243"/>
    <lineage>
        <taxon>Eukaryota</taxon>
        <taxon>Fungi</taxon>
        <taxon>Dikarya</taxon>
        <taxon>Ascomycota</taxon>
        <taxon>Pezizomycotina</taxon>
        <taxon>Dothideomycetes</taxon>
        <taxon>Dothideomycetes incertae sedis</taxon>
        <taxon>Eremomycetales</taxon>
        <taxon>Eremomycetaceae</taxon>
        <taxon>Eremomyces</taxon>
    </lineage>
</organism>
<dbReference type="OrthoDB" id="10053569at2759"/>
<evidence type="ECO:0000256" key="3">
    <source>
        <dbReference type="ARBA" id="ARBA00022827"/>
    </source>
</evidence>
<evidence type="ECO:0000313" key="10">
    <source>
        <dbReference type="Proteomes" id="UP000504638"/>
    </source>
</evidence>
<reference evidence="11" key="3">
    <citation type="submission" date="2025-04" db="UniProtKB">
        <authorList>
            <consortium name="RefSeq"/>
        </authorList>
    </citation>
    <scope>IDENTIFICATION</scope>
    <source>
        <strain evidence="11">CBS 781.70</strain>
    </source>
</reference>
<evidence type="ECO:0000259" key="8">
    <source>
        <dbReference type="Pfam" id="PF01494"/>
    </source>
</evidence>
<protein>
    <submittedName>
        <fullName evidence="9 11">FAD/NAD(P)-binding domain-containing protein</fullName>
    </submittedName>
</protein>
<dbReference type="GO" id="GO:0070189">
    <property type="term" value="P:kynurenine metabolic process"/>
    <property type="evidence" value="ECO:0007669"/>
    <property type="project" value="TreeGrafter"/>
</dbReference>
<evidence type="ECO:0000256" key="7">
    <source>
        <dbReference type="SAM" id="Phobius"/>
    </source>
</evidence>
<feature type="transmembrane region" description="Helical" evidence="7">
    <location>
        <begin position="372"/>
        <end position="392"/>
    </location>
</feature>
<dbReference type="RefSeq" id="XP_033538954.1">
    <property type="nucleotide sequence ID" value="XM_033678478.1"/>
</dbReference>
<keyword evidence="5" id="KW-0560">Oxidoreductase</keyword>
<feature type="domain" description="FAD-binding" evidence="8">
    <location>
        <begin position="77"/>
        <end position="272"/>
    </location>
</feature>
<dbReference type="AlphaFoldDB" id="A0A6G1GGZ6"/>
<dbReference type="Proteomes" id="UP000504638">
    <property type="component" value="Unplaced"/>
</dbReference>
<evidence type="ECO:0000313" key="11">
    <source>
        <dbReference type="RefSeq" id="XP_033538954.1"/>
    </source>
</evidence>
<gene>
    <name evidence="9 11" type="ORF">P152DRAFT_453901</name>
</gene>
<evidence type="ECO:0000256" key="1">
    <source>
        <dbReference type="ARBA" id="ARBA00001974"/>
    </source>
</evidence>
<dbReference type="Pfam" id="PF01494">
    <property type="entry name" value="FAD_binding_3"/>
    <property type="match status" value="1"/>
</dbReference>
<dbReference type="PANTHER" id="PTHR46028">
    <property type="entry name" value="KYNURENINE 3-MONOOXYGENASE"/>
    <property type="match status" value="1"/>
</dbReference>
<keyword evidence="6" id="KW-0503">Monooxygenase</keyword>
<dbReference type="PANTHER" id="PTHR46028:SF2">
    <property type="entry name" value="KYNURENINE 3-MONOOXYGENASE"/>
    <property type="match status" value="1"/>
</dbReference>
<reference evidence="9 11" key="1">
    <citation type="submission" date="2020-01" db="EMBL/GenBank/DDBJ databases">
        <authorList>
            <consortium name="DOE Joint Genome Institute"/>
            <person name="Haridas S."/>
            <person name="Albert R."/>
            <person name="Binder M."/>
            <person name="Bloem J."/>
            <person name="Labutti K."/>
            <person name="Salamov A."/>
            <person name="Andreopoulos B."/>
            <person name="Baker S.E."/>
            <person name="Barry K."/>
            <person name="Bills G."/>
            <person name="Bluhm B.H."/>
            <person name="Cannon C."/>
            <person name="Castanera R."/>
            <person name="Culley D.E."/>
            <person name="Daum C."/>
            <person name="Ezra D."/>
            <person name="Gonzalez J.B."/>
            <person name="Henrissat B."/>
            <person name="Kuo A."/>
            <person name="Liang C."/>
            <person name="Lipzen A."/>
            <person name="Lutzoni F."/>
            <person name="Magnuson J."/>
            <person name="Mondo S."/>
            <person name="Nolan M."/>
            <person name="Ohm R."/>
            <person name="Pangilinan J."/>
            <person name="Park H.-J."/>
            <person name="Ramirez L."/>
            <person name="Alfaro M."/>
            <person name="Sun H."/>
            <person name="Tritt A."/>
            <person name="Yoshinaga Y."/>
            <person name="Zwiers L.-H."/>
            <person name="Turgeon B.G."/>
            <person name="Goodwin S.B."/>
            <person name="Spatafora J.W."/>
            <person name="Crous P.W."/>
            <person name="Grigoriev I.V."/>
        </authorList>
    </citation>
    <scope>NUCLEOTIDE SEQUENCE</scope>
    <source>
        <strain evidence="9 11">CBS 781.70</strain>
    </source>
</reference>
<dbReference type="InterPro" id="IPR036188">
    <property type="entry name" value="FAD/NAD-bd_sf"/>
</dbReference>
<keyword evidence="10" id="KW-1185">Reference proteome</keyword>
<evidence type="ECO:0000256" key="4">
    <source>
        <dbReference type="ARBA" id="ARBA00022857"/>
    </source>
</evidence>
<accession>A0A6G1GGZ6</accession>
<keyword evidence="3" id="KW-0274">FAD</keyword>
<keyword evidence="7" id="KW-1133">Transmembrane helix</keyword>
<sequence length="410" mass="46892">MIHGEHKGQLYSQAQAYDAHGRVQRAIDRGALNKRLLDVLAAMPNVKFFFHHKLVGADFRKNKAWFERRTPHGNSETSQAHDEAEVDFDFMIGADGAHSAVRYHLMKFARLNYQQEYIDTLWCEFQIPPSVTGGFRISPNHFHIWPAGSHMFLAIPNLDTSFTCTLFLQAEKFEQLDQDPRSVIPFFQKNYPGIIPDLITEEDAVRQYKENPHLPLISIKCTPYHFGSSVVIVGDAAHAMVPFYGQGMNTGMEDVRVLFEILDQYSATASQTGTPASSSKGDSSAQARSTALAAYSAQRHPDTAAINDLAIRNYQEMRADVRSRWYLFRKHVEEWLSLYVPRLGWATQYARVSFGNMRYSEVETRAKWQGMVLWRVVMMSGLTMGGLAGWWMGRNQFWRRIGGNIRPRWS</sequence>
<dbReference type="SUPFAM" id="SSF51905">
    <property type="entry name" value="FAD/NAD(P)-binding domain"/>
    <property type="match status" value="1"/>
</dbReference>
<dbReference type="PRINTS" id="PR00420">
    <property type="entry name" value="RNGMNOXGNASE"/>
</dbReference>